<dbReference type="Pfam" id="PF00195">
    <property type="entry name" value="Chal_sti_synt_N"/>
    <property type="match status" value="1"/>
</dbReference>
<dbReference type="Proteomes" id="UP000032180">
    <property type="component" value="Chromosome 4"/>
</dbReference>
<reference evidence="3" key="2">
    <citation type="submission" date="2013-12" db="EMBL/GenBank/DDBJ databases">
        <authorList>
            <person name="Yu Y."/>
            <person name="Lee S."/>
            <person name="de Baynast K."/>
            <person name="Wissotski M."/>
            <person name="Liu L."/>
            <person name="Talag J."/>
            <person name="Goicoechea J."/>
            <person name="Angelova A."/>
            <person name="Jetty R."/>
            <person name="Kudrna D."/>
            <person name="Golser W."/>
            <person name="Rivera L."/>
            <person name="Zhang J."/>
            <person name="Wing R."/>
        </authorList>
    </citation>
    <scope>NUCLEOTIDE SEQUENCE</scope>
</reference>
<evidence type="ECO:0000259" key="1">
    <source>
        <dbReference type="Pfam" id="PF00195"/>
    </source>
</evidence>
<keyword evidence="3" id="KW-1185">Reference proteome</keyword>
<evidence type="ECO:0000313" key="3">
    <source>
        <dbReference type="Proteomes" id="UP000032180"/>
    </source>
</evidence>
<dbReference type="EnsemblPlants" id="LPERR04G02550.1">
    <property type="protein sequence ID" value="LPERR04G02550.1"/>
    <property type="gene ID" value="LPERR04G02550"/>
</dbReference>
<dbReference type="Gene3D" id="3.40.47.10">
    <property type="match status" value="1"/>
</dbReference>
<reference evidence="2 3" key="1">
    <citation type="submission" date="2012-08" db="EMBL/GenBank/DDBJ databases">
        <title>Oryza genome evolution.</title>
        <authorList>
            <person name="Wing R.A."/>
        </authorList>
    </citation>
    <scope>NUCLEOTIDE SEQUENCE</scope>
</reference>
<dbReference type="SUPFAM" id="SSF53901">
    <property type="entry name" value="Thiolase-like"/>
    <property type="match status" value="1"/>
</dbReference>
<evidence type="ECO:0000313" key="2">
    <source>
        <dbReference type="EnsemblPlants" id="LPERR04G02550.1"/>
    </source>
</evidence>
<name>A0A0D9W2K0_9ORYZ</name>
<dbReference type="AlphaFoldDB" id="A0A0D9W2K0"/>
<feature type="domain" description="Chalcone/stilbene synthase N-terminal" evidence="1">
    <location>
        <begin position="7"/>
        <end position="56"/>
    </location>
</feature>
<dbReference type="STRING" id="77586.A0A0D9W2K0"/>
<dbReference type="HOGENOM" id="CLU_1221250_0_0_1"/>
<dbReference type="InterPro" id="IPR016039">
    <property type="entry name" value="Thiolase-like"/>
</dbReference>
<dbReference type="InterPro" id="IPR001099">
    <property type="entry name" value="Chalcone/stilbene_synt_N"/>
</dbReference>
<reference evidence="2" key="3">
    <citation type="submission" date="2015-04" db="UniProtKB">
        <authorList>
            <consortium name="EnsemblPlants"/>
        </authorList>
    </citation>
    <scope>IDENTIFICATION</scope>
</reference>
<accession>A0A0D9W2K0</accession>
<organism evidence="2 3">
    <name type="scientific">Leersia perrieri</name>
    <dbReference type="NCBI Taxonomy" id="77586"/>
    <lineage>
        <taxon>Eukaryota</taxon>
        <taxon>Viridiplantae</taxon>
        <taxon>Streptophyta</taxon>
        <taxon>Embryophyta</taxon>
        <taxon>Tracheophyta</taxon>
        <taxon>Spermatophyta</taxon>
        <taxon>Magnoliopsida</taxon>
        <taxon>Liliopsida</taxon>
        <taxon>Poales</taxon>
        <taxon>Poaceae</taxon>
        <taxon>BOP clade</taxon>
        <taxon>Oryzoideae</taxon>
        <taxon>Oryzeae</taxon>
        <taxon>Oryzinae</taxon>
        <taxon>Leersia</taxon>
    </lineage>
</organism>
<dbReference type="Gramene" id="LPERR04G02550.1">
    <property type="protein sequence ID" value="LPERR04G02550.1"/>
    <property type="gene ID" value="LPERR04G02550"/>
</dbReference>
<protein>
    <recommendedName>
        <fullName evidence="1">Chalcone/stilbene synthase N-terminal domain-containing protein</fullName>
    </recommendedName>
</protein>
<proteinExistence type="predicted"/>
<sequence length="227" mass="24291">MGSQELYKSGQAAILGIGTAVPPYVLPQSSFADYYFDISNSNHQNDLKAKLAKICKPLHLLYSSFSRLRHLSPPATIDEEVQLPARGCNPAPSPIEDDKSASYHRREGEATPWLPTATTVVAPPSAAGHRADTVFAASSYSSLAATAREQPCLHRRCHRSYPQPLGTVVGRASHARHSATCAVTGLSTLAHVLSPREFTACSATCDVVLVSIPPVVTETPFTGRNEG</sequence>
<dbReference type="GO" id="GO:0016746">
    <property type="term" value="F:acyltransferase activity"/>
    <property type="evidence" value="ECO:0007669"/>
    <property type="project" value="InterPro"/>
</dbReference>